<evidence type="ECO:0000259" key="2">
    <source>
        <dbReference type="Pfam" id="PF04830"/>
    </source>
</evidence>
<evidence type="ECO:0000313" key="3">
    <source>
        <dbReference type="EMBL" id="CAG9181599.1"/>
    </source>
</evidence>
<accession>A0ABM8XN03</accession>
<feature type="region of interest" description="Disordered" evidence="1">
    <location>
        <begin position="424"/>
        <end position="461"/>
    </location>
</feature>
<evidence type="ECO:0000313" key="4">
    <source>
        <dbReference type="Proteomes" id="UP000727654"/>
    </source>
</evidence>
<proteinExistence type="predicted"/>
<dbReference type="NCBIfam" id="TIGR01731">
    <property type="entry name" value="fil_hemag_20aa"/>
    <property type="match status" value="5"/>
</dbReference>
<dbReference type="Pfam" id="PF05594">
    <property type="entry name" value="Fil_haemagg"/>
    <property type="match status" value="6"/>
</dbReference>
<reference evidence="3 4" key="1">
    <citation type="submission" date="2021-08" db="EMBL/GenBank/DDBJ databases">
        <authorList>
            <person name="Peeters C."/>
        </authorList>
    </citation>
    <scope>NUCLEOTIDE SEQUENCE [LARGE SCALE GENOMIC DNA]</scope>
    <source>
        <strain evidence="3 4">LMG 23992</strain>
    </source>
</reference>
<dbReference type="Proteomes" id="UP000727654">
    <property type="component" value="Unassembled WGS sequence"/>
</dbReference>
<keyword evidence="4" id="KW-1185">Reference proteome</keyword>
<feature type="domain" description="DUF637" evidence="2">
    <location>
        <begin position="859"/>
        <end position="1010"/>
    </location>
</feature>
<dbReference type="Pfam" id="PF04830">
    <property type="entry name" value="DUF637"/>
    <property type="match status" value="1"/>
</dbReference>
<evidence type="ECO:0000256" key="1">
    <source>
        <dbReference type="SAM" id="MobiDB-lite"/>
    </source>
</evidence>
<dbReference type="InterPro" id="IPR008619">
    <property type="entry name" value="Filamentous_hemagglutn_rpt"/>
</dbReference>
<sequence length="1117" mass="112488">MTVASLSNRGGVISAAHDVTLNVGTLDNGHSASLLDGVTDTVNQASLSAFLAQLQAIGGTTMDGLSAPGNTLMYGPLTIPVCNGGDNGCSIPVPVDTPLVIGKAVDGSAVTGPVQASVTERLGKAGQIIAGRNLALNGTGDLTNAGDLAALGNIRITTPGTFTNQGFYDAKVTSTPGCAAGSATCNGNDNPHVDTLAWQQNPNTVSAGQKLSIEAGNIQNRSGTLAALGDVSLKATSSVTNVGGAIQSLSGDVSINAPTLVNQAADPVALHKNYGNLNPSYASGCNAGGTYKESNCAANEMVAGGPAGVIQAARDVNLSGTTLTNHGALISGGHDVTVAMSGPVDNSSIALNASWVGRWVEKTGPFSSDKRHDTAGVAVLGSLESGIQAGNTLSVSSGGQILNTGNLMGGMVDVTGAALVNGYTSPKQPTPPSTAPRQVISLGPAPMPDGSLPPGTPATDPTQPWQFKPAIVVTPTAPTTGGASTLDWHFTADLGGNPLSVPTLNGDCARYVNPSAATSVLGGITPDRLLDQLPSELRPGNVSFYYDPYTEGQKLQQAALQQTGQASFINGLTYDSQHQLSVTDQEKLVLYKNAADYAKEHNLALGTALTPEQVLALDKPMLWYVEQAVPDPNCNTVSSAVCPGVLALVPQVYLPEGYAQALAKPTGGTITGENVKLDIAGLLSNSGTVLASDTLDVKAGSLDLSPNVVDIGTSAYRVSGGWMEYTGTQVQPGGFMGAMHMNVKADSIHAVNDALRVLRADGMVDEAATNALIAQLKDNLGAAYTEGTVSDDIHTHFIKEEKGLGAIGAVVAVVAAVALSIVVGPEILAALDAVIDPIAFAAISPGLMEFASAASYGLTAGATGFAANAASQLIATGQYDVKAGLKTAATATVAAGLIDGLVGSSGLNTYGAVTEGIPSATLADYGSTALKIGERGLISAGTNIAFNGGSFGQALITSVTTDLAAVGANWIGGSGLTSEGSLANVLAHAALGCASSAALGTGCAGGAVGGGDERDRGAVGGWCAGYSDGCRPCGPDEPGAGNRYSYAGGRWTCGGAGSERDSCSRCGAERGAEQLPKPQGSTGVREGQAGVRERRLVIVCCCQHLCRTGSKEQRYLG</sequence>
<dbReference type="InterPro" id="IPR006915">
    <property type="entry name" value="DUF637_hemagglutn_put"/>
</dbReference>
<gene>
    <name evidence="3" type="ORF">LMG23992_04537</name>
</gene>
<comment type="caution">
    <text evidence="3">The sequence shown here is derived from an EMBL/GenBank/DDBJ whole genome shotgun (WGS) entry which is preliminary data.</text>
</comment>
<name>A0ABM8XN03_9BURK</name>
<dbReference type="EMBL" id="CAJZAI010000015">
    <property type="protein sequence ID" value="CAG9181599.1"/>
    <property type="molecule type" value="Genomic_DNA"/>
</dbReference>
<protein>
    <recommendedName>
        <fullName evidence="2">DUF637 domain-containing protein</fullName>
    </recommendedName>
</protein>
<dbReference type="InterPro" id="IPR010069">
    <property type="entry name" value="CdiA_FHA1_rpt"/>
</dbReference>
<organism evidence="3 4">
    <name type="scientific">Cupriavidus laharis</name>
    <dbReference type="NCBI Taxonomy" id="151654"/>
    <lineage>
        <taxon>Bacteria</taxon>
        <taxon>Pseudomonadati</taxon>
        <taxon>Pseudomonadota</taxon>
        <taxon>Betaproteobacteria</taxon>
        <taxon>Burkholderiales</taxon>
        <taxon>Burkholderiaceae</taxon>
        <taxon>Cupriavidus</taxon>
    </lineage>
</organism>